<keyword evidence="2" id="KW-0812">Transmembrane</keyword>
<gene>
    <name evidence="3" type="ORF">VP1G_00687</name>
</gene>
<feature type="transmembrane region" description="Helical" evidence="2">
    <location>
        <begin position="46"/>
        <end position="64"/>
    </location>
</feature>
<accession>A0A194UNK2</accession>
<feature type="region of interest" description="Disordered" evidence="1">
    <location>
        <begin position="82"/>
        <end position="135"/>
    </location>
</feature>
<evidence type="ECO:0000313" key="4">
    <source>
        <dbReference type="Proteomes" id="UP000078576"/>
    </source>
</evidence>
<keyword evidence="2" id="KW-1133">Transmembrane helix</keyword>
<dbReference type="OrthoDB" id="4590707at2759"/>
<protein>
    <submittedName>
        <fullName evidence="3">Uncharacterized protein</fullName>
    </submittedName>
</protein>
<name>A0A194UNK2_CYTMA</name>
<evidence type="ECO:0000313" key="3">
    <source>
        <dbReference type="EMBL" id="KUI53226.1"/>
    </source>
</evidence>
<evidence type="ECO:0000256" key="1">
    <source>
        <dbReference type="SAM" id="MobiDB-lite"/>
    </source>
</evidence>
<reference evidence="4" key="1">
    <citation type="submission" date="2014-12" db="EMBL/GenBank/DDBJ databases">
        <title>Genome Sequence of Valsa Canker Pathogens Uncovers a Specific Adaption of Colonization on Woody Bark.</title>
        <authorList>
            <person name="Yin Z."/>
            <person name="Liu H."/>
            <person name="Gao X."/>
            <person name="Li Z."/>
            <person name="Song N."/>
            <person name="Ke X."/>
            <person name="Dai Q."/>
            <person name="Wu Y."/>
            <person name="Sun Y."/>
            <person name="Xu J.-R."/>
            <person name="Kang Z.K."/>
            <person name="Wang L."/>
            <person name="Huang L."/>
        </authorList>
    </citation>
    <scope>NUCLEOTIDE SEQUENCE [LARGE SCALE GENOMIC DNA]</scope>
    <source>
        <strain evidence="4">SXYL134</strain>
    </source>
</reference>
<proteinExistence type="predicted"/>
<dbReference type="AlphaFoldDB" id="A0A194UNK2"/>
<evidence type="ECO:0000256" key="2">
    <source>
        <dbReference type="SAM" id="Phobius"/>
    </source>
</evidence>
<organism evidence="3 4">
    <name type="scientific">Cytospora mali</name>
    <name type="common">Apple Valsa canker fungus</name>
    <name type="synonym">Valsa mali</name>
    <dbReference type="NCBI Taxonomy" id="578113"/>
    <lineage>
        <taxon>Eukaryota</taxon>
        <taxon>Fungi</taxon>
        <taxon>Dikarya</taxon>
        <taxon>Ascomycota</taxon>
        <taxon>Pezizomycotina</taxon>
        <taxon>Sordariomycetes</taxon>
        <taxon>Sordariomycetidae</taxon>
        <taxon>Diaporthales</taxon>
        <taxon>Cytosporaceae</taxon>
        <taxon>Cytospora</taxon>
    </lineage>
</organism>
<keyword evidence="2" id="KW-0472">Membrane</keyword>
<keyword evidence="4" id="KW-1185">Reference proteome</keyword>
<sequence>MNAIRVSALRSGARSAHPTANRATLARRGYATDNIRMDTANKPSRLPILIGGAALLIVGGLYVIRGGQKDIAHNDHAAQAGGVYTQGRQSRVSAGGIDQSKSDLPADAPNKPENLAASQEKMQNKAPSKKTNPLK</sequence>
<dbReference type="Proteomes" id="UP000078576">
    <property type="component" value="Unassembled WGS sequence"/>
</dbReference>
<feature type="compositionally biased region" description="Polar residues" evidence="1">
    <location>
        <begin position="116"/>
        <end position="135"/>
    </location>
</feature>
<dbReference type="EMBL" id="KN714668">
    <property type="protein sequence ID" value="KUI53226.1"/>
    <property type="molecule type" value="Genomic_DNA"/>
</dbReference>